<protein>
    <submittedName>
        <fullName evidence="1">Uncharacterized protein</fullName>
    </submittedName>
</protein>
<dbReference type="Proteomes" id="UP001190700">
    <property type="component" value="Unassembled WGS sequence"/>
</dbReference>
<proteinExistence type="predicted"/>
<reference evidence="1 2" key="1">
    <citation type="journal article" date="2015" name="Genome Biol. Evol.">
        <title>Comparative Genomics of a Bacterivorous Green Alga Reveals Evolutionary Causalities and Consequences of Phago-Mixotrophic Mode of Nutrition.</title>
        <authorList>
            <person name="Burns J.A."/>
            <person name="Paasch A."/>
            <person name="Narechania A."/>
            <person name="Kim E."/>
        </authorList>
    </citation>
    <scope>NUCLEOTIDE SEQUENCE [LARGE SCALE GENOMIC DNA]</scope>
    <source>
        <strain evidence="1 2">PLY_AMNH</strain>
    </source>
</reference>
<evidence type="ECO:0000313" key="2">
    <source>
        <dbReference type="Proteomes" id="UP001190700"/>
    </source>
</evidence>
<dbReference type="EMBL" id="LGRX02005043">
    <property type="protein sequence ID" value="KAK3279258.1"/>
    <property type="molecule type" value="Genomic_DNA"/>
</dbReference>
<dbReference type="AlphaFoldDB" id="A0AAE0LBM2"/>
<keyword evidence="2" id="KW-1185">Reference proteome</keyword>
<comment type="caution">
    <text evidence="1">The sequence shown here is derived from an EMBL/GenBank/DDBJ whole genome shotgun (WGS) entry which is preliminary data.</text>
</comment>
<name>A0AAE0LBM2_9CHLO</name>
<gene>
    <name evidence="1" type="ORF">CYMTET_12851</name>
</gene>
<evidence type="ECO:0000313" key="1">
    <source>
        <dbReference type="EMBL" id="KAK3279258.1"/>
    </source>
</evidence>
<organism evidence="1 2">
    <name type="scientific">Cymbomonas tetramitiformis</name>
    <dbReference type="NCBI Taxonomy" id="36881"/>
    <lineage>
        <taxon>Eukaryota</taxon>
        <taxon>Viridiplantae</taxon>
        <taxon>Chlorophyta</taxon>
        <taxon>Pyramimonadophyceae</taxon>
        <taxon>Pyramimonadales</taxon>
        <taxon>Pyramimonadaceae</taxon>
        <taxon>Cymbomonas</taxon>
    </lineage>
</organism>
<accession>A0AAE0LBM2</accession>
<sequence length="378" mass="40793">MVATIRSTLGMASRRRSFATILYSAAARHAYTPQTLVTPTPAANSAGATFQAVRTLQRDHFDVKVAKAVQRKLFESKEDRLSGSESHASALRNAFVTEDLGVAALLTLDNATLAVRVKANALLLSTLELLIHPTSPPTDWMDSSNSAFPSDGKRVLLEIARRLLHADAPFQGQSDMLGVRGVANADPHDAISGSNVRTDEINRAAHDLLTIQQWVRECYAAHVKAGADTGLASALRYTQPVGDTSWSAAKTTPMSPRDTALADYLRIMVLALKRQLAAFTASDGSAPSPRGYIPRADKPGRRMKTRFAAKPLAERGNWPQGISKKVVFHRGTSATVPYCQNAACAKGCARRWHRDCPNGGKGVLGLGMLQPADIPYIQ</sequence>